<dbReference type="Proteomes" id="UP000233597">
    <property type="component" value="Unassembled WGS sequence"/>
</dbReference>
<protein>
    <submittedName>
        <fullName evidence="1">Uncharacterized protein</fullName>
    </submittedName>
</protein>
<accession>A0A2N3KXZ2</accession>
<dbReference type="EMBL" id="NWTK01000002">
    <property type="protein sequence ID" value="PKR55444.1"/>
    <property type="molecule type" value="Genomic_DNA"/>
</dbReference>
<evidence type="ECO:0000313" key="1">
    <source>
        <dbReference type="EMBL" id="PKR55444.1"/>
    </source>
</evidence>
<comment type="caution">
    <text evidence="1">The sequence shown here is derived from an EMBL/GenBank/DDBJ whole genome shotgun (WGS) entry which is preliminary data.</text>
</comment>
<dbReference type="RefSeq" id="WP_101264493.1">
    <property type="nucleotide sequence ID" value="NZ_NWTK01000002.1"/>
</dbReference>
<dbReference type="AlphaFoldDB" id="A0A2N3KXZ2"/>
<proteinExistence type="predicted"/>
<organism evidence="1 2">
    <name type="scientific">Thalassospira marina</name>
    <dbReference type="NCBI Taxonomy" id="2048283"/>
    <lineage>
        <taxon>Bacteria</taxon>
        <taxon>Pseudomonadati</taxon>
        <taxon>Pseudomonadota</taxon>
        <taxon>Alphaproteobacteria</taxon>
        <taxon>Rhodospirillales</taxon>
        <taxon>Thalassospiraceae</taxon>
        <taxon>Thalassospira</taxon>
    </lineage>
</organism>
<sequence length="85" mass="9058">MTQKFAIVPVKNAAGPICRISAFSKRGPIVSYTPEDCKITRAQIEVMAKAAAMEEHGYEVVAGPTRIKGIIAAVKAIGLEVEEGE</sequence>
<gene>
    <name evidence="1" type="ORF">COO20_04545</name>
</gene>
<reference evidence="1 2" key="1">
    <citation type="submission" date="2017-09" db="EMBL/GenBank/DDBJ databases">
        <title>Biodiversity and function of Thalassospira species in the particle-attached aromatic-hydrocarbon-degrading consortia from the surface seawater of the South China Sea.</title>
        <authorList>
            <person name="Dong C."/>
            <person name="Liu R."/>
            <person name="Shao Z."/>
        </authorList>
    </citation>
    <scope>NUCLEOTIDE SEQUENCE [LARGE SCALE GENOMIC DNA]</scope>
    <source>
        <strain evidence="1 2">CSC1P2</strain>
    </source>
</reference>
<evidence type="ECO:0000313" key="2">
    <source>
        <dbReference type="Proteomes" id="UP000233597"/>
    </source>
</evidence>
<name>A0A2N3KXZ2_9PROT</name>